<evidence type="ECO:0000313" key="5">
    <source>
        <dbReference type="Proteomes" id="UP001075354"/>
    </source>
</evidence>
<dbReference type="GO" id="GO:0006281">
    <property type="term" value="P:DNA repair"/>
    <property type="evidence" value="ECO:0007669"/>
    <property type="project" value="UniProtKB-KW"/>
</dbReference>
<dbReference type="Gene3D" id="3.40.50.300">
    <property type="entry name" value="P-loop containing nucleotide triphosphate hydrolases"/>
    <property type="match status" value="2"/>
</dbReference>
<dbReference type="InterPro" id="IPR010285">
    <property type="entry name" value="DNA_helicase_pif1-like_DEAD"/>
</dbReference>
<sequence>MLLRDPGAQSLKLVGAENGVFAYIYRQRDVLNELRTYNCSPSSRRFAFALVIRYIQVEDVTGSWELIKYSVIGDFVNKYSMEPDEAIDEALKHIWSIFHGWGAKEGDYDFPYVQPDPEPIPLLDISFPSRTETLNEKQRMVYDAVMAAAMDCTNTHPLLLYVKGAGGTGKSHLFTVLGEDLQRAGLLSMYTAFSGVATQVLPFGRTCHTGYGIPKTRPVLGKEPLSNIGLESDRAARIHASHVHFIDEISMLKEWHFQVINQILQDIMFTENRSRPPFGNKVVVIGGDFRQTSPIVSKDEGSVIEESVYAHQHFKLFKCLDENMRASEDPVYAEYLQTVADGSANEPGSRKIIIPKGLLQNSPKTLKKKRRGRPKLLRIRPFQHHNDLSDLVTAVFRRGGGTDMSSGEEAFLAPTNENCDMVNVICDIALSRVQSDLKLFDSHSVFENPQNINEGIETSEEDEFALTIPDALAAKVVGSSLPPHELKLKKDAIVMVPRNLSLPMGIVIGTVARVTNIGINMVTMLVLTGKMKGEEVVLPRIRMEDDEVAKPKIAVRYQIPLRLAYAYTIHRAQSRTLKKVGLYLPKPVFAHGMLYVALSRARRLEDLHLLIEDGPFQGRVTRDGRSFGEVATMNIVDAEVLELV</sequence>
<organism evidence="4 5">
    <name type="scientific">Megalurothrips usitatus</name>
    <name type="common">bean blossom thrips</name>
    <dbReference type="NCBI Taxonomy" id="439358"/>
    <lineage>
        <taxon>Eukaryota</taxon>
        <taxon>Metazoa</taxon>
        <taxon>Ecdysozoa</taxon>
        <taxon>Arthropoda</taxon>
        <taxon>Hexapoda</taxon>
        <taxon>Insecta</taxon>
        <taxon>Pterygota</taxon>
        <taxon>Neoptera</taxon>
        <taxon>Paraneoptera</taxon>
        <taxon>Thysanoptera</taxon>
        <taxon>Terebrantia</taxon>
        <taxon>Thripoidea</taxon>
        <taxon>Thripidae</taxon>
        <taxon>Megalurothrips</taxon>
    </lineage>
</organism>
<evidence type="ECO:0000259" key="2">
    <source>
        <dbReference type="Pfam" id="PF05970"/>
    </source>
</evidence>
<evidence type="ECO:0000256" key="1">
    <source>
        <dbReference type="RuleBase" id="RU363044"/>
    </source>
</evidence>
<dbReference type="InterPro" id="IPR049163">
    <property type="entry name" value="Pif1-like_2B_dom"/>
</dbReference>
<dbReference type="GO" id="GO:0006310">
    <property type="term" value="P:DNA recombination"/>
    <property type="evidence" value="ECO:0007669"/>
    <property type="project" value="UniProtKB-KW"/>
</dbReference>
<dbReference type="CDD" id="cd18809">
    <property type="entry name" value="SF1_C_RecD"/>
    <property type="match status" value="1"/>
</dbReference>
<dbReference type="GO" id="GO:0000723">
    <property type="term" value="P:telomere maintenance"/>
    <property type="evidence" value="ECO:0007669"/>
    <property type="project" value="InterPro"/>
</dbReference>
<protein>
    <recommendedName>
        <fullName evidence="1">ATP-dependent DNA helicase</fullName>
        <ecNumber evidence="1">5.6.2.3</ecNumber>
    </recommendedName>
</protein>
<feature type="domain" description="DNA helicase Pif1-like 2B" evidence="3">
    <location>
        <begin position="479"/>
        <end position="516"/>
    </location>
</feature>
<comment type="caution">
    <text evidence="4">The sequence shown here is derived from an EMBL/GenBank/DDBJ whole genome shotgun (WGS) entry which is preliminary data.</text>
</comment>
<keyword evidence="1" id="KW-0378">Hydrolase</keyword>
<dbReference type="SUPFAM" id="SSF52540">
    <property type="entry name" value="P-loop containing nucleoside triphosphate hydrolases"/>
    <property type="match status" value="2"/>
</dbReference>
<keyword evidence="1" id="KW-0233">DNA recombination</keyword>
<dbReference type="EC" id="5.6.2.3" evidence="1"/>
<dbReference type="GO" id="GO:0005524">
    <property type="term" value="F:ATP binding"/>
    <property type="evidence" value="ECO:0007669"/>
    <property type="project" value="UniProtKB-KW"/>
</dbReference>
<proteinExistence type="inferred from homology"/>
<comment type="catalytic activity">
    <reaction evidence="1">
        <text>ATP + H2O = ADP + phosphate + H(+)</text>
        <dbReference type="Rhea" id="RHEA:13065"/>
        <dbReference type="ChEBI" id="CHEBI:15377"/>
        <dbReference type="ChEBI" id="CHEBI:15378"/>
        <dbReference type="ChEBI" id="CHEBI:30616"/>
        <dbReference type="ChEBI" id="CHEBI:43474"/>
        <dbReference type="ChEBI" id="CHEBI:456216"/>
        <dbReference type="EC" id="5.6.2.3"/>
    </reaction>
</comment>
<dbReference type="Pfam" id="PF05970">
    <property type="entry name" value="PIF1"/>
    <property type="match status" value="1"/>
</dbReference>
<keyword evidence="1" id="KW-0067">ATP-binding</keyword>
<dbReference type="Proteomes" id="UP001075354">
    <property type="component" value="Chromosome 8"/>
</dbReference>
<keyword evidence="1" id="KW-0227">DNA damage</keyword>
<gene>
    <name evidence="4" type="ORF">ONE63_010368</name>
</gene>
<evidence type="ECO:0000259" key="3">
    <source>
        <dbReference type="Pfam" id="PF21530"/>
    </source>
</evidence>
<comment type="similarity">
    <text evidence="1">Belongs to the helicase family.</text>
</comment>
<dbReference type="AlphaFoldDB" id="A0AAV7XMB7"/>
<dbReference type="EMBL" id="JAPTSV010000008">
    <property type="protein sequence ID" value="KAJ1525564.1"/>
    <property type="molecule type" value="Genomic_DNA"/>
</dbReference>
<keyword evidence="1" id="KW-0234">DNA repair</keyword>
<reference evidence="4" key="1">
    <citation type="submission" date="2022-12" db="EMBL/GenBank/DDBJ databases">
        <title>Chromosome-level genome assembly of the bean flower thrips Megalurothrips usitatus.</title>
        <authorList>
            <person name="Ma L."/>
            <person name="Liu Q."/>
            <person name="Li H."/>
            <person name="Cai W."/>
        </authorList>
    </citation>
    <scope>NUCLEOTIDE SEQUENCE</scope>
    <source>
        <strain evidence="4">Cailab_2022a</strain>
    </source>
</reference>
<accession>A0AAV7XMB7</accession>
<dbReference type="PANTHER" id="PTHR10492:SF102">
    <property type="entry name" value="ATP-DEPENDENT DNA HELICASE"/>
    <property type="match status" value="1"/>
</dbReference>
<keyword evidence="1" id="KW-0347">Helicase</keyword>
<feature type="domain" description="DNA helicase Pif1-like DEAD-box helicase" evidence="2">
    <location>
        <begin position="134"/>
        <end position="329"/>
    </location>
</feature>
<dbReference type="GO" id="GO:0043139">
    <property type="term" value="F:5'-3' DNA helicase activity"/>
    <property type="evidence" value="ECO:0007669"/>
    <property type="project" value="UniProtKB-EC"/>
</dbReference>
<dbReference type="GO" id="GO:0016787">
    <property type="term" value="F:hydrolase activity"/>
    <property type="evidence" value="ECO:0007669"/>
    <property type="project" value="UniProtKB-KW"/>
</dbReference>
<dbReference type="Pfam" id="PF21530">
    <property type="entry name" value="Pif1_2B_dom"/>
    <property type="match status" value="1"/>
</dbReference>
<evidence type="ECO:0000313" key="4">
    <source>
        <dbReference type="EMBL" id="KAJ1525564.1"/>
    </source>
</evidence>
<name>A0AAV7XMB7_9NEOP</name>
<dbReference type="InterPro" id="IPR027417">
    <property type="entry name" value="P-loop_NTPase"/>
</dbReference>
<comment type="cofactor">
    <cofactor evidence="1">
        <name>Mg(2+)</name>
        <dbReference type="ChEBI" id="CHEBI:18420"/>
    </cofactor>
</comment>
<dbReference type="PANTHER" id="PTHR10492">
    <property type="match status" value="1"/>
</dbReference>
<keyword evidence="1" id="KW-0547">Nucleotide-binding</keyword>
<keyword evidence="5" id="KW-1185">Reference proteome</keyword>